<evidence type="ECO:0000313" key="4">
    <source>
        <dbReference type="Proteomes" id="UP000230859"/>
    </source>
</evidence>
<evidence type="ECO:0000259" key="2">
    <source>
        <dbReference type="Pfam" id="PF02272"/>
    </source>
</evidence>
<feature type="domain" description="DDH" evidence="1">
    <location>
        <begin position="23"/>
        <end position="162"/>
    </location>
</feature>
<comment type="caution">
    <text evidence="3">The sequence shown here is derived from an EMBL/GenBank/DDBJ whole genome shotgun (WGS) entry which is preliminary data.</text>
</comment>
<dbReference type="Gene3D" id="3.90.1640.10">
    <property type="entry name" value="inorganic pyrophosphatase (n-terminal core)"/>
    <property type="match status" value="1"/>
</dbReference>
<proteinExistence type="predicted"/>
<feature type="domain" description="DHHA1" evidence="2">
    <location>
        <begin position="238"/>
        <end position="322"/>
    </location>
</feature>
<dbReference type="AlphaFoldDB" id="A0A2H0LPK8"/>
<sequence>MSPIKNPVQYFCQGLKTKNDFLLASHVNPEGDAVACLLAVDSLLRRLGKKSTIACEDAFPSRLKALPSHRWNQVKHIKRTARFGALLVADCATLERIGKTIELVKRRMSIFNIDHHVTNQMFGNYNLVMPKAAASGEVVYDIFKYFKLPFTKEEATALYVSIATDTGSFRYGNTTIRTHKIAAELMGAGIDTARINDDLYSVFTLPKIKLYSILMDKIKLEHKGQIAWAVVSRKDLKSSGATYEDIEGFIDFLKYIQGIKFAFLMTELPAPKNLRISFRSMGHYDASQIAACFGGGGHRKAAGCTMAGTSDGAVNLILAEMAHELESKGN</sequence>
<evidence type="ECO:0000259" key="1">
    <source>
        <dbReference type="Pfam" id="PF01368"/>
    </source>
</evidence>
<dbReference type="GO" id="GO:0003676">
    <property type="term" value="F:nucleic acid binding"/>
    <property type="evidence" value="ECO:0007669"/>
    <property type="project" value="InterPro"/>
</dbReference>
<dbReference type="SUPFAM" id="SSF64182">
    <property type="entry name" value="DHH phosphoesterases"/>
    <property type="match status" value="1"/>
</dbReference>
<evidence type="ECO:0000313" key="3">
    <source>
        <dbReference type="EMBL" id="PIQ86370.1"/>
    </source>
</evidence>
<accession>A0A2H0LPK8</accession>
<reference evidence="3 4" key="1">
    <citation type="submission" date="2017-09" db="EMBL/GenBank/DDBJ databases">
        <title>Depth-based differentiation of microbial function through sediment-hosted aquifers and enrichment of novel symbionts in the deep terrestrial subsurface.</title>
        <authorList>
            <person name="Probst A.J."/>
            <person name="Ladd B."/>
            <person name="Jarett J.K."/>
            <person name="Geller-Mcgrath D.E."/>
            <person name="Sieber C.M."/>
            <person name="Emerson J.B."/>
            <person name="Anantharaman K."/>
            <person name="Thomas B.C."/>
            <person name="Malmstrom R."/>
            <person name="Stieglmeier M."/>
            <person name="Klingl A."/>
            <person name="Woyke T."/>
            <person name="Ryan C.M."/>
            <person name="Banfield J.F."/>
        </authorList>
    </citation>
    <scope>NUCLEOTIDE SEQUENCE [LARGE SCALE GENOMIC DNA]</scope>
    <source>
        <strain evidence="3">CG11_big_fil_rev_8_21_14_0_20_45_26</strain>
    </source>
</reference>
<protein>
    <submittedName>
        <fullName evidence="3">Uncharacterized protein</fullName>
    </submittedName>
</protein>
<dbReference type="InterPro" id="IPR038763">
    <property type="entry name" value="DHH_sf"/>
</dbReference>
<organism evidence="3 4">
    <name type="scientific">Candidatus Abzuiibacterium crystallinum</name>
    <dbReference type="NCBI Taxonomy" id="1974748"/>
    <lineage>
        <taxon>Bacteria</taxon>
        <taxon>Pseudomonadati</taxon>
        <taxon>Candidatus Omnitrophota</taxon>
        <taxon>Candidatus Abzuiibacterium</taxon>
    </lineage>
</organism>
<dbReference type="InterPro" id="IPR051319">
    <property type="entry name" value="Oligoribo/pAp-PDE_c-di-AMP_PDE"/>
</dbReference>
<dbReference type="Pfam" id="PF02272">
    <property type="entry name" value="DHHA1"/>
    <property type="match status" value="1"/>
</dbReference>
<name>A0A2H0LPK8_9BACT</name>
<dbReference type="PANTHER" id="PTHR47618">
    <property type="entry name" value="BIFUNCTIONAL OLIGORIBONUCLEASE AND PAP PHOSPHATASE NRNA"/>
    <property type="match status" value="1"/>
</dbReference>
<dbReference type="EMBL" id="PCVY01000045">
    <property type="protein sequence ID" value="PIQ86370.1"/>
    <property type="molecule type" value="Genomic_DNA"/>
</dbReference>
<dbReference type="Proteomes" id="UP000230859">
    <property type="component" value="Unassembled WGS sequence"/>
</dbReference>
<dbReference type="PANTHER" id="PTHR47618:SF1">
    <property type="entry name" value="BIFUNCTIONAL OLIGORIBONUCLEASE AND PAP PHOSPHATASE NRNA"/>
    <property type="match status" value="1"/>
</dbReference>
<dbReference type="InterPro" id="IPR003156">
    <property type="entry name" value="DHHA1_dom"/>
</dbReference>
<dbReference type="Pfam" id="PF01368">
    <property type="entry name" value="DHH"/>
    <property type="match status" value="1"/>
</dbReference>
<dbReference type="InterPro" id="IPR001667">
    <property type="entry name" value="DDH_dom"/>
</dbReference>
<dbReference type="Gene3D" id="3.10.310.30">
    <property type="match status" value="1"/>
</dbReference>
<gene>
    <name evidence="3" type="ORF">COV74_05080</name>
</gene>